<feature type="transmembrane region" description="Helical" evidence="6">
    <location>
        <begin position="7"/>
        <end position="32"/>
    </location>
</feature>
<evidence type="ECO:0000256" key="6">
    <source>
        <dbReference type="SAM" id="Phobius"/>
    </source>
</evidence>
<feature type="transmembrane region" description="Helical" evidence="6">
    <location>
        <begin position="294"/>
        <end position="315"/>
    </location>
</feature>
<dbReference type="AlphaFoldDB" id="A0A556MYF0"/>
<evidence type="ECO:0000259" key="7">
    <source>
        <dbReference type="PROSITE" id="PS50850"/>
    </source>
</evidence>
<feature type="transmembrane region" description="Helical" evidence="6">
    <location>
        <begin position="183"/>
        <end position="203"/>
    </location>
</feature>
<keyword evidence="3 6" id="KW-0812">Transmembrane</keyword>
<dbReference type="PANTHER" id="PTHR43124">
    <property type="entry name" value="PURINE EFFLUX PUMP PBUE"/>
    <property type="match status" value="1"/>
</dbReference>
<feature type="transmembrane region" description="Helical" evidence="6">
    <location>
        <begin position="266"/>
        <end position="287"/>
    </location>
</feature>
<evidence type="ECO:0000256" key="3">
    <source>
        <dbReference type="ARBA" id="ARBA00022692"/>
    </source>
</evidence>
<organism evidence="8 9">
    <name type="scientific">Fluviicola chungangensis</name>
    <dbReference type="NCBI Taxonomy" id="2597671"/>
    <lineage>
        <taxon>Bacteria</taxon>
        <taxon>Pseudomonadati</taxon>
        <taxon>Bacteroidota</taxon>
        <taxon>Flavobacteriia</taxon>
        <taxon>Flavobacteriales</taxon>
        <taxon>Crocinitomicaceae</taxon>
        <taxon>Fluviicola</taxon>
    </lineage>
</organism>
<dbReference type="GO" id="GO:0005886">
    <property type="term" value="C:plasma membrane"/>
    <property type="evidence" value="ECO:0007669"/>
    <property type="project" value="UniProtKB-SubCell"/>
</dbReference>
<dbReference type="OrthoDB" id="9773404at2"/>
<evidence type="ECO:0000256" key="2">
    <source>
        <dbReference type="ARBA" id="ARBA00022475"/>
    </source>
</evidence>
<gene>
    <name evidence="8" type="ORF">FO442_10115</name>
</gene>
<dbReference type="InterPro" id="IPR036259">
    <property type="entry name" value="MFS_trans_sf"/>
</dbReference>
<evidence type="ECO:0000256" key="1">
    <source>
        <dbReference type="ARBA" id="ARBA00004651"/>
    </source>
</evidence>
<feature type="domain" description="Major facilitator superfamily (MFS) profile" evidence="7">
    <location>
        <begin position="11"/>
        <end position="416"/>
    </location>
</feature>
<keyword evidence="9" id="KW-1185">Reference proteome</keyword>
<protein>
    <submittedName>
        <fullName evidence="8">MFS transporter</fullName>
    </submittedName>
</protein>
<evidence type="ECO:0000256" key="4">
    <source>
        <dbReference type="ARBA" id="ARBA00022989"/>
    </source>
</evidence>
<feature type="transmembrane region" description="Helical" evidence="6">
    <location>
        <begin position="224"/>
        <end position="246"/>
    </location>
</feature>
<feature type="transmembrane region" description="Helical" evidence="6">
    <location>
        <begin position="44"/>
        <end position="65"/>
    </location>
</feature>
<dbReference type="SUPFAM" id="SSF103473">
    <property type="entry name" value="MFS general substrate transporter"/>
    <property type="match status" value="1"/>
</dbReference>
<comment type="subcellular location">
    <subcellularLocation>
        <location evidence="1">Cell membrane</location>
        <topology evidence="1">Multi-pass membrane protein</topology>
    </subcellularLocation>
</comment>
<sequence>MNPKKAPWYFLLLLILAGESVFILPFVLSRVFRPIVLEAFDLNNLQLGICFSIYGIVALGSYLLGGPLADRFAPRKLIAVALWMTALGGFVYATFPGFTILKFLYGYWGFTTIFLFWAPMIKATRVWGGKTSQGKAFGFLDGGRGLVGALFGTIGLLVFSLFLHSKLSEATVPESKMAFRQVILISSFMIILVGILVWFFMKLAPQTEEELKVHKITFPQIKRVLRLPAVWLLMVIILCAYVGYKITDVFSLYARDVMHHNRVESAQIGTFLLFVRPLIGIVIGILADRWQTTALLFVSFIVSFSGALLFAMGFVSGSSTLLFLVSILIVVTGVYAARCLYFAVMEKGSIPLELTGTAVGVISLIGFTPDIFAGPAMGILLDDSKGISGHQQVFWMLAVFSLIGGMAAWWYFKLDRSSR</sequence>
<feature type="transmembrane region" description="Helical" evidence="6">
    <location>
        <begin position="77"/>
        <end position="98"/>
    </location>
</feature>
<evidence type="ECO:0000313" key="8">
    <source>
        <dbReference type="EMBL" id="TSJ44942.1"/>
    </source>
</evidence>
<feature type="transmembrane region" description="Helical" evidence="6">
    <location>
        <begin position="393"/>
        <end position="412"/>
    </location>
</feature>
<feature type="transmembrane region" description="Helical" evidence="6">
    <location>
        <begin position="104"/>
        <end position="124"/>
    </location>
</feature>
<feature type="transmembrane region" description="Helical" evidence="6">
    <location>
        <begin position="321"/>
        <end position="344"/>
    </location>
</feature>
<dbReference type="InterPro" id="IPR011701">
    <property type="entry name" value="MFS"/>
</dbReference>
<name>A0A556MYF0_9FLAO</name>
<keyword evidence="2" id="KW-1003">Cell membrane</keyword>
<reference evidence="8 9" key="1">
    <citation type="submission" date="2019-07" db="EMBL/GenBank/DDBJ databases">
        <authorList>
            <person name="Huq M.A."/>
        </authorList>
    </citation>
    <scope>NUCLEOTIDE SEQUENCE [LARGE SCALE GENOMIC DNA]</scope>
    <source>
        <strain evidence="8 9">MAH-3</strain>
    </source>
</reference>
<evidence type="ECO:0000256" key="5">
    <source>
        <dbReference type="ARBA" id="ARBA00023136"/>
    </source>
</evidence>
<feature type="transmembrane region" description="Helical" evidence="6">
    <location>
        <begin position="356"/>
        <end position="381"/>
    </location>
</feature>
<dbReference type="Pfam" id="PF07690">
    <property type="entry name" value="MFS_1"/>
    <property type="match status" value="1"/>
</dbReference>
<dbReference type="PROSITE" id="PS50850">
    <property type="entry name" value="MFS"/>
    <property type="match status" value="1"/>
</dbReference>
<proteinExistence type="predicted"/>
<dbReference type="PANTHER" id="PTHR43124:SF3">
    <property type="entry name" value="CHLORAMPHENICOL EFFLUX PUMP RV0191"/>
    <property type="match status" value="1"/>
</dbReference>
<keyword evidence="5 6" id="KW-0472">Membrane</keyword>
<evidence type="ECO:0000313" key="9">
    <source>
        <dbReference type="Proteomes" id="UP000316008"/>
    </source>
</evidence>
<dbReference type="GO" id="GO:0022857">
    <property type="term" value="F:transmembrane transporter activity"/>
    <property type="evidence" value="ECO:0007669"/>
    <property type="project" value="InterPro"/>
</dbReference>
<feature type="transmembrane region" description="Helical" evidence="6">
    <location>
        <begin position="145"/>
        <end position="163"/>
    </location>
</feature>
<dbReference type="CDD" id="cd06174">
    <property type="entry name" value="MFS"/>
    <property type="match status" value="1"/>
</dbReference>
<dbReference type="Gene3D" id="1.20.1250.20">
    <property type="entry name" value="MFS general substrate transporter like domains"/>
    <property type="match status" value="2"/>
</dbReference>
<dbReference type="InterPro" id="IPR020846">
    <property type="entry name" value="MFS_dom"/>
</dbReference>
<comment type="caution">
    <text evidence="8">The sequence shown here is derived from an EMBL/GenBank/DDBJ whole genome shotgun (WGS) entry which is preliminary data.</text>
</comment>
<dbReference type="Proteomes" id="UP000316008">
    <property type="component" value="Unassembled WGS sequence"/>
</dbReference>
<dbReference type="InterPro" id="IPR050189">
    <property type="entry name" value="MFS_Efflux_Transporters"/>
</dbReference>
<accession>A0A556MYF0</accession>
<dbReference type="RefSeq" id="WP_144333063.1">
    <property type="nucleotide sequence ID" value="NZ_VLPL01000004.1"/>
</dbReference>
<keyword evidence="4 6" id="KW-1133">Transmembrane helix</keyword>
<dbReference type="EMBL" id="VLPL01000004">
    <property type="protein sequence ID" value="TSJ44942.1"/>
    <property type="molecule type" value="Genomic_DNA"/>
</dbReference>